<dbReference type="EMBL" id="JAMQPL010000001">
    <property type="protein sequence ID" value="MCW7528829.1"/>
    <property type="molecule type" value="Genomic_DNA"/>
</dbReference>
<dbReference type="Proteomes" id="UP001208912">
    <property type="component" value="Unassembled WGS sequence"/>
</dbReference>
<accession>A0AAW5VJR0</accession>
<dbReference type="RefSeq" id="WP_265350340.1">
    <property type="nucleotide sequence ID" value="NZ_JAMQPL010000001.1"/>
</dbReference>
<feature type="region of interest" description="Disordered" evidence="1">
    <location>
        <begin position="32"/>
        <end position="56"/>
    </location>
</feature>
<protein>
    <submittedName>
        <fullName evidence="3">Permease</fullName>
    </submittedName>
</protein>
<organism evidence="3 4">
    <name type="scientific">Leptospira soteropolitanensis</name>
    <dbReference type="NCBI Taxonomy" id="2950025"/>
    <lineage>
        <taxon>Bacteria</taxon>
        <taxon>Pseudomonadati</taxon>
        <taxon>Spirochaetota</taxon>
        <taxon>Spirochaetia</taxon>
        <taxon>Leptospirales</taxon>
        <taxon>Leptospiraceae</taxon>
        <taxon>Leptospira</taxon>
    </lineage>
</organism>
<evidence type="ECO:0000313" key="3">
    <source>
        <dbReference type="EMBL" id="MCW7528829.1"/>
    </source>
</evidence>
<dbReference type="EMBL" id="JAMQPM010000001">
    <property type="protein sequence ID" value="MCW7524961.1"/>
    <property type="molecule type" value="Genomic_DNA"/>
</dbReference>
<dbReference type="Proteomes" id="UP001208540">
    <property type="component" value="Unassembled WGS sequence"/>
</dbReference>
<proteinExistence type="predicted"/>
<sequence length="208" mass="24534">MRTRFDRSTLISYIKLILLLICLVLAGVERKAEPNTKTTPNPSPVSDAKRKDKTNKITKLKPKKIPTETLKLKNEKGYWKPMKIVWDESSGAVAPEFRFAKQFQLETEKNRIILSRRVVEKGKLILNESKEIAPQKYQKWMESLFLYEINHLPMEDVPKVQMTGVSYNYVSFYLESTKSKFYYQLEDRNNPEWNQKNSIIQIIERMKP</sequence>
<name>A0AAW5VJR0_9LEPT</name>
<evidence type="ECO:0000256" key="1">
    <source>
        <dbReference type="SAM" id="MobiDB-lite"/>
    </source>
</evidence>
<dbReference type="AlphaFoldDB" id="A0AAW5VJR0"/>
<evidence type="ECO:0000313" key="5">
    <source>
        <dbReference type="Proteomes" id="UP001208912"/>
    </source>
</evidence>
<gene>
    <name evidence="2" type="ORF">ND861_01260</name>
    <name evidence="3" type="ORF">ND862_01265</name>
</gene>
<reference evidence="3 5" key="1">
    <citation type="submission" date="2022-06" db="EMBL/GenBank/DDBJ databases">
        <title>Leptospira isolates from biofilms formed at urban environments.</title>
        <authorList>
            <person name="Ribeiro P.S."/>
            <person name="Sousa T."/>
            <person name="Carvalho N."/>
            <person name="Aburjaile F."/>
            <person name="Neves F."/>
            <person name="Oliveira D."/>
            <person name="Blanco L."/>
            <person name="Lima J."/>
            <person name="Costa F."/>
            <person name="Brenig B."/>
            <person name="Soares S."/>
            <person name="Ramos R."/>
            <person name="Goes-Neto A."/>
            <person name="Matiuzzi M."/>
            <person name="Azevedo V."/>
            <person name="Ristow P."/>
        </authorList>
    </citation>
    <scope>NUCLEOTIDE SEQUENCE</scope>
    <source>
        <strain evidence="2 5">VSF19</strain>
        <strain evidence="3">VSF20</strain>
    </source>
</reference>
<evidence type="ECO:0000313" key="4">
    <source>
        <dbReference type="Proteomes" id="UP001208540"/>
    </source>
</evidence>
<comment type="caution">
    <text evidence="3">The sequence shown here is derived from an EMBL/GenBank/DDBJ whole genome shotgun (WGS) entry which is preliminary data.</text>
</comment>
<evidence type="ECO:0000313" key="2">
    <source>
        <dbReference type="EMBL" id="MCW7524961.1"/>
    </source>
</evidence>
<keyword evidence="5" id="KW-1185">Reference proteome</keyword>